<comment type="caution">
    <text evidence="2">The sequence shown here is derived from an EMBL/GenBank/DDBJ whole genome shotgun (WGS) entry which is preliminary data.</text>
</comment>
<proteinExistence type="predicted"/>
<protein>
    <submittedName>
        <fullName evidence="2">Uncharacterized protein</fullName>
    </submittedName>
</protein>
<keyword evidence="3" id="KW-1185">Reference proteome</keyword>
<dbReference type="Proteomes" id="UP000439550">
    <property type="component" value="Unassembled WGS sequence"/>
</dbReference>
<accession>A0A7X1ZAK5</accession>
<keyword evidence="1" id="KW-0472">Membrane</keyword>
<dbReference type="AlphaFoldDB" id="A0A7X1ZAK5"/>
<evidence type="ECO:0000313" key="3">
    <source>
        <dbReference type="Proteomes" id="UP000439550"/>
    </source>
</evidence>
<keyword evidence="1" id="KW-1133">Transmembrane helix</keyword>
<keyword evidence="1" id="KW-0812">Transmembrane</keyword>
<reference evidence="2 3" key="1">
    <citation type="submission" date="2019-10" db="EMBL/GenBank/DDBJ databases">
        <authorList>
            <person name="Dong K."/>
        </authorList>
    </citation>
    <scope>NUCLEOTIDE SEQUENCE [LARGE SCALE GENOMIC DNA]</scope>
    <source>
        <strain evidence="2 3">DSM 28960</strain>
    </source>
</reference>
<sequence length="82" mass="9429">MKKASNDSAKIFFTLGLLMAFIGFVIGIEGRPLISNYAYAYTNPVSHLLQELLHSGTFYLMLPSLIPFLISFYFYRKEKIEK</sequence>
<name>A0A7X1ZAK5_9LACT</name>
<feature type="transmembrane region" description="Helical" evidence="1">
    <location>
        <begin position="56"/>
        <end position="75"/>
    </location>
</feature>
<gene>
    <name evidence="2" type="ORF">GHI93_07260</name>
</gene>
<dbReference type="RefSeq" id="WP_153496393.1">
    <property type="nucleotide sequence ID" value="NZ_CBCRWP010000007.1"/>
</dbReference>
<dbReference type="EMBL" id="WITJ01000009">
    <property type="protein sequence ID" value="MQW39722.1"/>
    <property type="molecule type" value="Genomic_DNA"/>
</dbReference>
<evidence type="ECO:0000256" key="1">
    <source>
        <dbReference type="SAM" id="Phobius"/>
    </source>
</evidence>
<evidence type="ECO:0000313" key="2">
    <source>
        <dbReference type="EMBL" id="MQW39722.1"/>
    </source>
</evidence>
<organism evidence="2 3">
    <name type="scientific">Lactococcus hircilactis</name>
    <dbReference type="NCBI Taxonomy" id="1494462"/>
    <lineage>
        <taxon>Bacteria</taxon>
        <taxon>Bacillati</taxon>
        <taxon>Bacillota</taxon>
        <taxon>Bacilli</taxon>
        <taxon>Lactobacillales</taxon>
        <taxon>Streptococcaceae</taxon>
        <taxon>Lactococcus</taxon>
    </lineage>
</organism>